<organism evidence="1 2">
    <name type="scientific">Lithohypha guttulata</name>
    <dbReference type="NCBI Taxonomy" id="1690604"/>
    <lineage>
        <taxon>Eukaryota</taxon>
        <taxon>Fungi</taxon>
        <taxon>Dikarya</taxon>
        <taxon>Ascomycota</taxon>
        <taxon>Pezizomycotina</taxon>
        <taxon>Eurotiomycetes</taxon>
        <taxon>Chaetothyriomycetidae</taxon>
        <taxon>Chaetothyriales</taxon>
        <taxon>Trichomeriaceae</taxon>
        <taxon>Lithohypha</taxon>
    </lineage>
</organism>
<dbReference type="Gene3D" id="1.50.10.10">
    <property type="match status" value="1"/>
</dbReference>
<accession>A0ABR0K167</accession>
<dbReference type="SMART" id="SM01260">
    <property type="entry name" value="LANC_like"/>
    <property type="match status" value="1"/>
</dbReference>
<dbReference type="InterPro" id="IPR007822">
    <property type="entry name" value="LANC-like"/>
</dbReference>
<proteinExistence type="predicted"/>
<dbReference type="PRINTS" id="PR01950">
    <property type="entry name" value="LANCSUPER"/>
</dbReference>
<keyword evidence="2" id="KW-1185">Reference proteome</keyword>
<dbReference type="CDD" id="cd04794">
    <property type="entry name" value="euk_LANCL"/>
    <property type="match status" value="1"/>
</dbReference>
<reference evidence="1 2" key="1">
    <citation type="submission" date="2023-08" db="EMBL/GenBank/DDBJ databases">
        <title>Black Yeasts Isolated from many extreme environments.</title>
        <authorList>
            <person name="Coleine C."/>
            <person name="Stajich J.E."/>
            <person name="Selbmann L."/>
        </authorList>
    </citation>
    <scope>NUCLEOTIDE SEQUENCE [LARGE SCALE GENOMIC DNA]</scope>
    <source>
        <strain evidence="1 2">CCFEE 5885</strain>
    </source>
</reference>
<dbReference type="EMBL" id="JAVRRG010000144">
    <property type="protein sequence ID" value="KAK5080817.1"/>
    <property type="molecule type" value="Genomic_DNA"/>
</dbReference>
<dbReference type="Pfam" id="PF05147">
    <property type="entry name" value="LANC_like"/>
    <property type="match status" value="1"/>
</dbReference>
<dbReference type="SUPFAM" id="SSF158745">
    <property type="entry name" value="LanC-like"/>
    <property type="match status" value="1"/>
</dbReference>
<gene>
    <name evidence="1" type="ORF">LTR24_008391</name>
</gene>
<comment type="caution">
    <text evidence="1">The sequence shown here is derived from an EMBL/GenBank/DDBJ whole genome shotgun (WGS) entry which is preliminary data.</text>
</comment>
<name>A0ABR0K167_9EURO</name>
<dbReference type="PANTHER" id="PTHR12736:SF7">
    <property type="entry name" value="LANC-LIKE PROTEIN 3"/>
    <property type="match status" value="1"/>
</dbReference>
<protein>
    <submittedName>
        <fullName evidence="1">Uncharacterized protein</fullName>
    </submittedName>
</protein>
<dbReference type="Proteomes" id="UP001345013">
    <property type="component" value="Unassembled WGS sequence"/>
</dbReference>
<dbReference type="InterPro" id="IPR012341">
    <property type="entry name" value="6hp_glycosidase-like_sf"/>
</dbReference>
<evidence type="ECO:0000313" key="1">
    <source>
        <dbReference type="EMBL" id="KAK5080817.1"/>
    </source>
</evidence>
<sequence length="373" mass="41510">MSSHARHFKNDGLDKLPRPDYHAELLASLERINTYNPPVHTCSTGWSFSGLYKGPTSIAFLFNRLSQFYPDLTFKSQSLQEWAEDYLKLGDVARKSHVDPDHCGVANEMLAHLAVSAVIRNDPSLAEKLGGYNSVINSEGGGSNEWLYGRAGYLYFLRLCRTHFKRQDGITKSLDQAIENTVGRILNTPPPWTWHGKQYMGAAHGYFGIITQLALSNPGTLKYLDNLLNKILDTQFSSGNFPSSVDGSLGENAAAGSDRLIQFCHDLQKRLDTALENAREDTWRRGLLTKEPCLCHGIAGNALCFTDLGDERFEKFLAAMSSEMLEDRAKGWMEDAGVTDEFAGLWTGEAGRAWVWAVADKGLERRCIGFSDV</sequence>
<evidence type="ECO:0000313" key="2">
    <source>
        <dbReference type="Proteomes" id="UP001345013"/>
    </source>
</evidence>
<dbReference type="PANTHER" id="PTHR12736">
    <property type="entry name" value="LANC-LIKE PROTEIN"/>
    <property type="match status" value="1"/>
</dbReference>